<protein>
    <submittedName>
        <fullName evidence="1">Neuronal PAS domain protein</fullName>
    </submittedName>
</protein>
<dbReference type="Proteomes" id="UP000554482">
    <property type="component" value="Unassembled WGS sequence"/>
</dbReference>
<proteinExistence type="predicted"/>
<comment type="caution">
    <text evidence="1">The sequence shown here is derived from an EMBL/GenBank/DDBJ whole genome shotgun (WGS) entry which is preliminary data.</text>
</comment>
<dbReference type="AlphaFoldDB" id="A0A7J6VIG7"/>
<gene>
    <name evidence="1" type="ORF">FRX31_025503</name>
</gene>
<dbReference type="PANTHER" id="PTHR31439:SF4">
    <property type="entry name" value="NEURONAL PAS DOMAIN PROTEIN"/>
    <property type="match status" value="1"/>
</dbReference>
<keyword evidence="2" id="KW-1185">Reference proteome</keyword>
<accession>A0A7J6VIG7</accession>
<reference evidence="1 2" key="1">
    <citation type="submission" date="2020-06" db="EMBL/GenBank/DDBJ databases">
        <title>Transcriptomic and genomic resources for Thalictrum thalictroides and T. hernandezii: Facilitating candidate gene discovery in an emerging model plant lineage.</title>
        <authorList>
            <person name="Arias T."/>
            <person name="Riano-Pachon D.M."/>
            <person name="Di Stilio V.S."/>
        </authorList>
    </citation>
    <scope>NUCLEOTIDE SEQUENCE [LARGE SCALE GENOMIC DNA]</scope>
    <source>
        <strain evidence="2">cv. WT478/WT964</strain>
        <tissue evidence="1">Leaves</tissue>
    </source>
</reference>
<evidence type="ECO:0000313" key="2">
    <source>
        <dbReference type="Proteomes" id="UP000554482"/>
    </source>
</evidence>
<organism evidence="1 2">
    <name type="scientific">Thalictrum thalictroides</name>
    <name type="common">Rue-anemone</name>
    <name type="synonym">Anemone thalictroides</name>
    <dbReference type="NCBI Taxonomy" id="46969"/>
    <lineage>
        <taxon>Eukaryota</taxon>
        <taxon>Viridiplantae</taxon>
        <taxon>Streptophyta</taxon>
        <taxon>Embryophyta</taxon>
        <taxon>Tracheophyta</taxon>
        <taxon>Spermatophyta</taxon>
        <taxon>Magnoliopsida</taxon>
        <taxon>Ranunculales</taxon>
        <taxon>Ranunculaceae</taxon>
        <taxon>Thalictroideae</taxon>
        <taxon>Thalictrum</taxon>
    </lineage>
</organism>
<dbReference type="EMBL" id="JABWDY010031444">
    <property type="protein sequence ID" value="KAF5184906.1"/>
    <property type="molecule type" value="Genomic_DNA"/>
</dbReference>
<sequence length="514" mass="58862">MASSSRFPDIWSWIQNLPPITQWNTDSMSLGIYSLKLTKASLKFSITKNTQNHTPSVFFSIRVDYNTPISLWISKSFKTNSQGPKILNEETTCSLFCNFINGVLNYGPTKNTTFLHIPPIDTISHFKEIFDLSVFSLILLICIYEAPHNIRSECLTALENYLTSSYSREISKMLMRLLGSNIEEQWMRSLNLAITNWVVQLKASKHSLRSIVPLFSYAISTFELCKVQLYCPMVAMDIETSSESSPQDRLKLSLRYHQLEGVIQFAYNVIPQEEYINVVMKVDNIRCDVIRLVTKTLMAKRGAGEIEKHFPSRISLQLTPAFQTNVVSVSVGRSSENPIRDIGTGMSIDAAFTTPTSMGLTVSASETTTMSLKPWKFEQSVYGYSANLNWYLHNLDGREVVSSKPPKTAFCCPRASWFKDRYSKAYRPFTRQGGVIFAKDEYGDGVVWKVDKGEMGKTMEWELKGWIWLTYWPNKLRTFHNETRRPEDVSIIRSKERVYEDINIIKIPGEFPTQ</sequence>
<dbReference type="OrthoDB" id="724026at2759"/>
<dbReference type="PANTHER" id="PTHR31439">
    <property type="entry name" value="EXPRESSED PROTEIN"/>
    <property type="match status" value="1"/>
</dbReference>
<evidence type="ECO:0000313" key="1">
    <source>
        <dbReference type="EMBL" id="KAF5184906.1"/>
    </source>
</evidence>
<name>A0A7J6VIG7_THATH</name>